<organism evidence="1 2">
    <name type="scientific">Marinomonas primoryensis</name>
    <dbReference type="NCBI Taxonomy" id="178399"/>
    <lineage>
        <taxon>Bacteria</taxon>
        <taxon>Pseudomonadati</taxon>
        <taxon>Pseudomonadota</taxon>
        <taxon>Gammaproteobacteria</taxon>
        <taxon>Oceanospirillales</taxon>
        <taxon>Oceanospirillaceae</taxon>
        <taxon>Marinomonas</taxon>
    </lineage>
</organism>
<accession>A0A2Z4PQ05</accession>
<gene>
    <name evidence="1" type="ORF">A8139_05670</name>
</gene>
<protein>
    <submittedName>
        <fullName evidence="1">Uncharacterized protein</fullName>
    </submittedName>
</protein>
<evidence type="ECO:0000313" key="1">
    <source>
        <dbReference type="EMBL" id="AWX99539.1"/>
    </source>
</evidence>
<proteinExistence type="predicted"/>
<dbReference type="EMBL" id="CP016181">
    <property type="protein sequence ID" value="AWX99539.1"/>
    <property type="molecule type" value="Genomic_DNA"/>
</dbReference>
<name>A0A2Z4PQ05_9GAMM</name>
<evidence type="ECO:0000313" key="2">
    <source>
        <dbReference type="Proteomes" id="UP000249898"/>
    </source>
</evidence>
<reference evidence="1 2" key="1">
    <citation type="submission" date="2016-06" db="EMBL/GenBank/DDBJ databases">
        <title>The sequenced genome of the ice-adhering bacterium Marinomonas primoryensis, from Antarctica.</title>
        <authorList>
            <person name="Graham L."/>
            <person name="Vance T.D.R."/>
            <person name="Davies P.L."/>
        </authorList>
    </citation>
    <scope>NUCLEOTIDE SEQUENCE [LARGE SCALE GENOMIC DNA]</scope>
    <source>
        <strain evidence="1 2">AceL</strain>
    </source>
</reference>
<dbReference type="Proteomes" id="UP000249898">
    <property type="component" value="Chromosome"/>
</dbReference>
<dbReference type="OrthoDB" id="6197825at2"/>
<dbReference type="AlphaFoldDB" id="A0A2Z4PQ05"/>
<sequence>MADFAKLFNTEKHGQILVMLNSVDNGAEVKFFFKPLGFGVCEISNNFIDTDKGWDSAHQYFDSIDEAKAVDSVLPALKNFSTAFGE</sequence>
<dbReference type="RefSeq" id="WP_112136363.1">
    <property type="nucleotide sequence ID" value="NZ_CP016181.1"/>
</dbReference>